<evidence type="ECO:0000313" key="1">
    <source>
        <dbReference type="EMBL" id="MBB5327000.1"/>
    </source>
</evidence>
<dbReference type="Gene3D" id="3.40.50.300">
    <property type="entry name" value="P-loop containing nucleotide triphosphate hydrolases"/>
    <property type="match status" value="1"/>
</dbReference>
<accession>A0A9X0QAY1</accession>
<name>A0A9X0QAY1_9BACT</name>
<dbReference type="AlphaFoldDB" id="A0A9X0QAY1"/>
<gene>
    <name evidence="1" type="ORF">HDF14_000594</name>
</gene>
<dbReference type="InterPro" id="IPR027417">
    <property type="entry name" value="P-loop_NTPase"/>
</dbReference>
<dbReference type="RefSeq" id="WP_260697969.1">
    <property type="nucleotide sequence ID" value="NZ_JACHEB010000001.1"/>
</dbReference>
<proteinExistence type="predicted"/>
<keyword evidence="2" id="KW-1185">Reference proteome</keyword>
<organism evidence="1 2">
    <name type="scientific">Tunturiibacter gelidiferens</name>
    <dbReference type="NCBI Taxonomy" id="3069689"/>
    <lineage>
        <taxon>Bacteria</taxon>
        <taxon>Pseudomonadati</taxon>
        <taxon>Acidobacteriota</taxon>
        <taxon>Terriglobia</taxon>
        <taxon>Terriglobales</taxon>
        <taxon>Acidobacteriaceae</taxon>
        <taxon>Tunturiibacter</taxon>
    </lineage>
</organism>
<protein>
    <submittedName>
        <fullName evidence="1">Tfp pilus assembly pilus retraction ATPase PilT</fullName>
    </submittedName>
</protein>
<dbReference type="SUPFAM" id="SSF52540">
    <property type="entry name" value="P-loop containing nucleoside triphosphate hydrolases"/>
    <property type="match status" value="1"/>
</dbReference>
<evidence type="ECO:0000313" key="2">
    <source>
        <dbReference type="Proteomes" id="UP000535182"/>
    </source>
</evidence>
<comment type="caution">
    <text evidence="1">The sequence shown here is derived from an EMBL/GenBank/DDBJ whole genome shotgun (WGS) entry which is preliminary data.</text>
</comment>
<reference evidence="1 2" key="1">
    <citation type="submission" date="2020-08" db="EMBL/GenBank/DDBJ databases">
        <title>Genomic Encyclopedia of Type Strains, Phase IV (KMG-V): Genome sequencing to study the core and pangenomes of soil and plant-associated prokaryotes.</title>
        <authorList>
            <person name="Whitman W."/>
        </authorList>
    </citation>
    <scope>NUCLEOTIDE SEQUENCE [LARGE SCALE GENOMIC DNA]</scope>
    <source>
        <strain evidence="1 2">X5P2</strain>
    </source>
</reference>
<dbReference type="Proteomes" id="UP000535182">
    <property type="component" value="Unassembled WGS sequence"/>
</dbReference>
<dbReference type="EMBL" id="JACHEB010000001">
    <property type="protein sequence ID" value="MBB5327000.1"/>
    <property type="molecule type" value="Genomic_DNA"/>
</dbReference>
<sequence>MISQQLLAAADGAGRYPAVEILVANGATRNLIRRGDDHQLRANIETGRADGMLTMEQSLAELVRAGRISRDTAFAHCYHVEDLRRHLS</sequence>